<dbReference type="RefSeq" id="XP_006817954.1">
    <property type="nucleotide sequence ID" value="XM_006817891.1"/>
</dbReference>
<gene>
    <name evidence="3" type="primary">LOC102802509</name>
</gene>
<reference evidence="3" key="1">
    <citation type="submission" date="2025-08" db="UniProtKB">
        <authorList>
            <consortium name="RefSeq"/>
        </authorList>
    </citation>
    <scope>IDENTIFICATION</scope>
    <source>
        <tissue evidence="3">Testes</tissue>
    </source>
</reference>
<dbReference type="Proteomes" id="UP000694865">
    <property type="component" value="Unplaced"/>
</dbReference>
<organism evidence="2 3">
    <name type="scientific">Saccoglossus kowalevskii</name>
    <name type="common">Acorn worm</name>
    <dbReference type="NCBI Taxonomy" id="10224"/>
    <lineage>
        <taxon>Eukaryota</taxon>
        <taxon>Metazoa</taxon>
        <taxon>Hemichordata</taxon>
        <taxon>Enteropneusta</taxon>
        <taxon>Harrimaniidae</taxon>
        <taxon>Saccoglossus</taxon>
    </lineage>
</organism>
<protein>
    <submittedName>
        <fullName evidence="3">Uncharacterized protein LOC102802509</fullName>
    </submittedName>
</protein>
<evidence type="ECO:0000256" key="1">
    <source>
        <dbReference type="SAM" id="MobiDB-lite"/>
    </source>
</evidence>
<name>A0ABM0MD63_SACKO</name>
<feature type="region of interest" description="Disordered" evidence="1">
    <location>
        <begin position="90"/>
        <end position="111"/>
    </location>
</feature>
<accession>A0ABM0MD63</accession>
<proteinExistence type="predicted"/>
<dbReference type="GeneID" id="102802509"/>
<keyword evidence="2" id="KW-1185">Reference proteome</keyword>
<evidence type="ECO:0000313" key="3">
    <source>
        <dbReference type="RefSeq" id="XP_006817954.1"/>
    </source>
</evidence>
<sequence length="123" mass="14360">MKFYLHFESVPEFTMVVKWEDDQEGKVQDMIRLFCGSYNKRHGDVRLLLQEDVFLATRDRKKLKFSDSIHILKDKSDVFVHVNDENEEQLLEKKATEKTPIVKPKEKPTSVAAPYAKSAALFE</sequence>
<evidence type="ECO:0000313" key="2">
    <source>
        <dbReference type="Proteomes" id="UP000694865"/>
    </source>
</evidence>